<keyword evidence="4 5" id="KW-0472">Membrane</keyword>
<keyword evidence="8" id="KW-1185">Reference proteome</keyword>
<protein>
    <recommendedName>
        <fullName evidence="6">SLC26A/SulP transporter domain-containing protein</fullName>
    </recommendedName>
</protein>
<name>A0ABQ2S743_9DEIO</name>
<feature type="domain" description="SLC26A/SulP transporter" evidence="6">
    <location>
        <begin position="1"/>
        <end position="89"/>
    </location>
</feature>
<reference evidence="8" key="1">
    <citation type="journal article" date="2019" name="Int. J. Syst. Evol. Microbiol.">
        <title>The Global Catalogue of Microorganisms (GCM) 10K type strain sequencing project: providing services to taxonomists for standard genome sequencing and annotation.</title>
        <authorList>
            <consortium name="The Broad Institute Genomics Platform"/>
            <consortium name="The Broad Institute Genome Sequencing Center for Infectious Disease"/>
            <person name="Wu L."/>
            <person name="Ma J."/>
        </authorList>
    </citation>
    <scope>NUCLEOTIDE SEQUENCE [LARGE SCALE GENOMIC DNA]</scope>
    <source>
        <strain evidence="8">JCM 31405</strain>
    </source>
</reference>
<feature type="transmembrane region" description="Helical" evidence="5">
    <location>
        <begin position="28"/>
        <end position="46"/>
    </location>
</feature>
<dbReference type="PANTHER" id="PTHR43310:SF1">
    <property type="entry name" value="SULFATE TRANSPORTER YBAR-RELATED"/>
    <property type="match status" value="1"/>
</dbReference>
<proteinExistence type="predicted"/>
<dbReference type="EMBL" id="BMQN01000012">
    <property type="protein sequence ID" value="GGS04042.1"/>
    <property type="molecule type" value="Genomic_DNA"/>
</dbReference>
<dbReference type="InterPro" id="IPR011547">
    <property type="entry name" value="SLC26A/SulP_dom"/>
</dbReference>
<dbReference type="PANTHER" id="PTHR43310">
    <property type="entry name" value="SULFATE TRANSPORTER YBAR-RELATED"/>
    <property type="match status" value="1"/>
</dbReference>
<dbReference type="InterPro" id="IPR052706">
    <property type="entry name" value="Membrane-Transporter-like"/>
</dbReference>
<evidence type="ECO:0000259" key="6">
    <source>
        <dbReference type="Pfam" id="PF00916"/>
    </source>
</evidence>
<evidence type="ECO:0000256" key="4">
    <source>
        <dbReference type="ARBA" id="ARBA00023136"/>
    </source>
</evidence>
<keyword evidence="2 5" id="KW-0812">Transmembrane</keyword>
<dbReference type="Proteomes" id="UP000644548">
    <property type="component" value="Unassembled WGS sequence"/>
</dbReference>
<evidence type="ECO:0000313" key="7">
    <source>
        <dbReference type="EMBL" id="GGS04042.1"/>
    </source>
</evidence>
<accession>A0ABQ2S743</accession>
<evidence type="ECO:0000256" key="1">
    <source>
        <dbReference type="ARBA" id="ARBA00004141"/>
    </source>
</evidence>
<organism evidence="7 8">
    <name type="scientific">Deinococcus sedimenti</name>
    <dbReference type="NCBI Taxonomy" id="1867090"/>
    <lineage>
        <taxon>Bacteria</taxon>
        <taxon>Thermotogati</taxon>
        <taxon>Deinococcota</taxon>
        <taxon>Deinococci</taxon>
        <taxon>Deinococcales</taxon>
        <taxon>Deinococcaceae</taxon>
        <taxon>Deinococcus</taxon>
    </lineage>
</organism>
<evidence type="ECO:0000313" key="8">
    <source>
        <dbReference type="Proteomes" id="UP000644548"/>
    </source>
</evidence>
<sequence length="117" mass="12991">MLTGALQVAFGWAGLARSLKFVPRSVMVGFVNALAILILLAQLPQFAGENWQMYAMVGAGVAIIALLPRVFRAVPSALVAIVVLTVVSVRPARTCARWGRWGRCRRRCRPWPSRRFR</sequence>
<comment type="caution">
    <text evidence="7">The sequence shown here is derived from an EMBL/GenBank/DDBJ whole genome shotgun (WGS) entry which is preliminary data.</text>
</comment>
<feature type="transmembrane region" description="Helical" evidence="5">
    <location>
        <begin position="53"/>
        <end position="71"/>
    </location>
</feature>
<evidence type="ECO:0000256" key="3">
    <source>
        <dbReference type="ARBA" id="ARBA00022989"/>
    </source>
</evidence>
<gene>
    <name evidence="7" type="ORF">GCM10008960_33370</name>
</gene>
<comment type="subcellular location">
    <subcellularLocation>
        <location evidence="1">Membrane</location>
        <topology evidence="1">Multi-pass membrane protein</topology>
    </subcellularLocation>
</comment>
<evidence type="ECO:0000256" key="2">
    <source>
        <dbReference type="ARBA" id="ARBA00022692"/>
    </source>
</evidence>
<evidence type="ECO:0000256" key="5">
    <source>
        <dbReference type="SAM" id="Phobius"/>
    </source>
</evidence>
<dbReference type="Pfam" id="PF00916">
    <property type="entry name" value="Sulfate_transp"/>
    <property type="match status" value="1"/>
</dbReference>
<keyword evidence="3 5" id="KW-1133">Transmembrane helix</keyword>